<accession>A0A8D8QAZ4</accession>
<dbReference type="EMBL" id="HBUF01067996">
    <property type="protein sequence ID" value="CAG6628459.1"/>
    <property type="molecule type" value="Transcribed_RNA"/>
</dbReference>
<name>A0A8D8QAZ4_9HEMI</name>
<dbReference type="EMBL" id="HBUF01067989">
    <property type="protein sequence ID" value="CAG6628420.1"/>
    <property type="molecule type" value="Transcribed_RNA"/>
</dbReference>
<sequence length="292" mass="32029">MRSCSGVLYTVRVLLTPDSVTYTALGRSSGCNITVGTISTISFFTLTGVRSLMIDTVGVIGTHGRVVQTLINISTSESNSSIIQIVLLIARITVASSVVRRIRAGAVRRVAGLRISLTWRNGRRLGNRVLCTLMSVANETRSTLTRIRSDLIETDSILMTSTGAFITLVDIKATKIFLSSVFRVELLESSVTNTRWSVVFNNTRTVGNTEEIRTGVLVQIQAENLIGRGYPQNSLSGLIHNQILCQLHPGTGNVLYLSITTLIVLNGLNHTNCHFWWVVSGQLERVRRLGLE</sequence>
<dbReference type="EMBL" id="HBUF01067990">
    <property type="protein sequence ID" value="CAG6628426.1"/>
    <property type="molecule type" value="Transcribed_RNA"/>
</dbReference>
<dbReference type="AlphaFoldDB" id="A0A8D8QAZ4"/>
<organism evidence="1">
    <name type="scientific">Cacopsylla melanoneura</name>
    <dbReference type="NCBI Taxonomy" id="428564"/>
    <lineage>
        <taxon>Eukaryota</taxon>
        <taxon>Metazoa</taxon>
        <taxon>Ecdysozoa</taxon>
        <taxon>Arthropoda</taxon>
        <taxon>Hexapoda</taxon>
        <taxon>Insecta</taxon>
        <taxon>Pterygota</taxon>
        <taxon>Neoptera</taxon>
        <taxon>Paraneoptera</taxon>
        <taxon>Hemiptera</taxon>
        <taxon>Sternorrhyncha</taxon>
        <taxon>Psylloidea</taxon>
        <taxon>Psyllidae</taxon>
        <taxon>Psyllinae</taxon>
        <taxon>Cacopsylla</taxon>
    </lineage>
</organism>
<evidence type="ECO:0000313" key="1">
    <source>
        <dbReference type="EMBL" id="CAG6628426.1"/>
    </source>
</evidence>
<dbReference type="EMBL" id="HBUF01067995">
    <property type="protein sequence ID" value="CAG6628453.1"/>
    <property type="molecule type" value="Transcribed_RNA"/>
</dbReference>
<protein>
    <submittedName>
        <fullName evidence="1">Uncharacterized protein</fullName>
    </submittedName>
</protein>
<proteinExistence type="predicted"/>
<reference evidence="1" key="1">
    <citation type="submission" date="2021-05" db="EMBL/GenBank/DDBJ databases">
        <authorList>
            <person name="Alioto T."/>
            <person name="Alioto T."/>
            <person name="Gomez Garrido J."/>
        </authorList>
    </citation>
    <scope>NUCLEOTIDE SEQUENCE</scope>
</reference>